<feature type="compositionally biased region" description="Polar residues" evidence="3">
    <location>
        <begin position="136"/>
        <end position="154"/>
    </location>
</feature>
<evidence type="ECO:0000256" key="1">
    <source>
        <dbReference type="ARBA" id="ARBA00004123"/>
    </source>
</evidence>
<keyword evidence="2" id="KW-0539">Nucleus</keyword>
<evidence type="ECO:0000256" key="3">
    <source>
        <dbReference type="SAM" id="MobiDB-lite"/>
    </source>
</evidence>
<dbReference type="PROSITE" id="PS50048">
    <property type="entry name" value="ZN2_CY6_FUNGAL_2"/>
    <property type="match status" value="1"/>
</dbReference>
<evidence type="ECO:0000313" key="6">
    <source>
        <dbReference type="Proteomes" id="UP000775872"/>
    </source>
</evidence>
<name>A0A9N9Z4G7_9HYPO</name>
<reference evidence="5 6" key="2">
    <citation type="submission" date="2021-10" db="EMBL/GenBank/DDBJ databases">
        <authorList>
            <person name="Piombo E."/>
        </authorList>
    </citation>
    <scope>NUCLEOTIDE SEQUENCE [LARGE SCALE GENOMIC DNA]</scope>
</reference>
<dbReference type="GO" id="GO:0005634">
    <property type="term" value="C:nucleus"/>
    <property type="evidence" value="ECO:0007669"/>
    <property type="project" value="UniProtKB-SubCell"/>
</dbReference>
<dbReference type="SMART" id="SM00066">
    <property type="entry name" value="GAL4"/>
    <property type="match status" value="1"/>
</dbReference>
<dbReference type="GO" id="GO:0045944">
    <property type="term" value="P:positive regulation of transcription by RNA polymerase II"/>
    <property type="evidence" value="ECO:0007669"/>
    <property type="project" value="TreeGrafter"/>
</dbReference>
<proteinExistence type="predicted"/>
<evidence type="ECO:0000259" key="4">
    <source>
        <dbReference type="PROSITE" id="PS50048"/>
    </source>
</evidence>
<dbReference type="AlphaFoldDB" id="A0A9N9Z4G7"/>
<dbReference type="InterPro" id="IPR001138">
    <property type="entry name" value="Zn2Cys6_DnaBD"/>
</dbReference>
<gene>
    <name evidence="5" type="ORF">CSOL1703_00000725</name>
</gene>
<feature type="compositionally biased region" description="Low complexity" evidence="3">
    <location>
        <begin position="203"/>
        <end position="214"/>
    </location>
</feature>
<dbReference type="GO" id="GO:0000976">
    <property type="term" value="F:transcription cis-regulatory region binding"/>
    <property type="evidence" value="ECO:0007669"/>
    <property type="project" value="TreeGrafter"/>
</dbReference>
<comment type="subcellular location">
    <subcellularLocation>
        <location evidence="1">Nucleus</location>
    </subcellularLocation>
</comment>
<feature type="region of interest" description="Disordered" evidence="3">
    <location>
        <begin position="116"/>
        <end position="235"/>
    </location>
</feature>
<dbReference type="Pfam" id="PF00172">
    <property type="entry name" value="Zn_clus"/>
    <property type="match status" value="1"/>
</dbReference>
<evidence type="ECO:0000313" key="5">
    <source>
        <dbReference type="EMBL" id="CAH0048778.1"/>
    </source>
</evidence>
<protein>
    <recommendedName>
        <fullName evidence="4">Zn(2)-C6 fungal-type domain-containing protein</fullName>
    </recommendedName>
</protein>
<accession>A0A9N9Z4G7</accession>
<feature type="domain" description="Zn(2)-C6 fungal-type" evidence="4">
    <location>
        <begin position="91"/>
        <end position="121"/>
    </location>
</feature>
<dbReference type="PANTHER" id="PTHR37534:SF10">
    <property type="entry name" value="ZN(II)2CYS6 TRANSCRIPTION FACTOR (EUROFUNG)"/>
    <property type="match status" value="1"/>
</dbReference>
<dbReference type="GO" id="GO:0000981">
    <property type="term" value="F:DNA-binding transcription factor activity, RNA polymerase II-specific"/>
    <property type="evidence" value="ECO:0007669"/>
    <property type="project" value="InterPro"/>
</dbReference>
<sequence>MGDYYQHFLSSMSGAGLHQTQGVQNIPQGHPYPGMPISMSTSPVSETQSPGLFTGSVFSAVYDTSKSKSRKKSTGVAPGADSVKHRRTRSGCYTCRSRRVKCDEKRPICDRCQKGSRECVYPEPPPSKGSGGQSSRNKSTSASGTPASPLSSTGEGDEDTELKSKLETIYDEDESTEPWLPSSAQTARTRQDSETPSQDDNKSVSPAASAAASSTFLGTPLQPVDPSLTNEGRPDWSHLPTDFQYYLDWFDKNVTYFHYGVNNDVEDFFKATLPALAAQNEALLNALVGFAAYQATLQDPNGKLQDFLRYYNRSVTLLLTSFRRKEKGSVATLVTILQLGSIEEYLGDWVNLMGHQKAAFEVFSSLYTPQTAIQTSIGRTCLNWIARFDIFVAIMGGFPAMLPREYLEELVNFYSARVAAEPDELSWKVAGRLAETRKFGWDMALLYARGARGQISAPAFQQEHERLTIELTEWRANWDSSLTDPKYLVTDFGNQQPDPTDIVNPYEPGTLYNFPIFTTTVADTEWHSMMIMHKSQSSKVASEPLMKNLYEHSLALCRNYETIEFWPHSPNGVITLLQPHIQLGALFLPQDSRHRMWARRKFAFSEQMGHIMSFPLRQKVARIFQEPSCARWWMPNDEGFTPILQSIREFADERNAVAVTAQQESVREVRHIFEKLDLSDDGSSAGSRRGST</sequence>
<keyword evidence="6" id="KW-1185">Reference proteome</keyword>
<dbReference type="PANTHER" id="PTHR37534">
    <property type="entry name" value="TRANSCRIPTIONAL ACTIVATOR PROTEIN UGA3"/>
    <property type="match status" value="1"/>
</dbReference>
<dbReference type="EMBL" id="CABFOC020000035">
    <property type="protein sequence ID" value="CAH0048778.1"/>
    <property type="molecule type" value="Genomic_DNA"/>
</dbReference>
<dbReference type="Proteomes" id="UP000775872">
    <property type="component" value="Unassembled WGS sequence"/>
</dbReference>
<dbReference type="Pfam" id="PF11951">
    <property type="entry name" value="Fungal_trans_2"/>
    <property type="match status" value="1"/>
</dbReference>
<dbReference type="SUPFAM" id="SSF57701">
    <property type="entry name" value="Zn2/Cys6 DNA-binding domain"/>
    <property type="match status" value="1"/>
</dbReference>
<dbReference type="CDD" id="cd00067">
    <property type="entry name" value="GAL4"/>
    <property type="match status" value="1"/>
</dbReference>
<comment type="caution">
    <text evidence="5">The sequence shown here is derived from an EMBL/GenBank/DDBJ whole genome shotgun (WGS) entry which is preliminary data.</text>
</comment>
<dbReference type="InterPro" id="IPR021858">
    <property type="entry name" value="Fun_TF"/>
</dbReference>
<dbReference type="Gene3D" id="4.10.240.10">
    <property type="entry name" value="Zn(2)-C6 fungal-type DNA-binding domain"/>
    <property type="match status" value="1"/>
</dbReference>
<reference evidence="6" key="1">
    <citation type="submission" date="2019-06" db="EMBL/GenBank/DDBJ databases">
        <authorList>
            <person name="Broberg M."/>
        </authorList>
    </citation>
    <scope>NUCLEOTIDE SEQUENCE [LARGE SCALE GENOMIC DNA]</scope>
</reference>
<feature type="compositionally biased region" description="Polar residues" evidence="3">
    <location>
        <begin position="182"/>
        <end position="198"/>
    </location>
</feature>
<dbReference type="PROSITE" id="PS00463">
    <property type="entry name" value="ZN2_CY6_FUNGAL_1"/>
    <property type="match status" value="1"/>
</dbReference>
<organism evidence="5 6">
    <name type="scientific">Clonostachys solani</name>
    <dbReference type="NCBI Taxonomy" id="160281"/>
    <lineage>
        <taxon>Eukaryota</taxon>
        <taxon>Fungi</taxon>
        <taxon>Dikarya</taxon>
        <taxon>Ascomycota</taxon>
        <taxon>Pezizomycotina</taxon>
        <taxon>Sordariomycetes</taxon>
        <taxon>Hypocreomycetidae</taxon>
        <taxon>Hypocreales</taxon>
        <taxon>Bionectriaceae</taxon>
        <taxon>Clonostachys</taxon>
    </lineage>
</organism>
<feature type="region of interest" description="Disordered" evidence="3">
    <location>
        <begin position="63"/>
        <end position="89"/>
    </location>
</feature>
<evidence type="ECO:0000256" key="2">
    <source>
        <dbReference type="ARBA" id="ARBA00023242"/>
    </source>
</evidence>
<dbReference type="GO" id="GO:0008270">
    <property type="term" value="F:zinc ion binding"/>
    <property type="evidence" value="ECO:0007669"/>
    <property type="project" value="InterPro"/>
</dbReference>
<dbReference type="OrthoDB" id="5278208at2759"/>
<dbReference type="InterPro" id="IPR036864">
    <property type="entry name" value="Zn2-C6_fun-type_DNA-bd_sf"/>
</dbReference>